<dbReference type="PANTHER" id="PTHR43464:SF19">
    <property type="entry name" value="UBIQUINONE BIOSYNTHESIS O-METHYLTRANSFERASE, MITOCHONDRIAL"/>
    <property type="match status" value="1"/>
</dbReference>
<feature type="domain" description="N-acetyltransferase" evidence="4">
    <location>
        <begin position="30"/>
        <end position="194"/>
    </location>
</feature>
<evidence type="ECO:0000256" key="1">
    <source>
        <dbReference type="ARBA" id="ARBA00022603"/>
    </source>
</evidence>
<dbReference type="CDD" id="cd02440">
    <property type="entry name" value="AdoMet_MTases"/>
    <property type="match status" value="1"/>
</dbReference>
<evidence type="ECO:0000259" key="4">
    <source>
        <dbReference type="PROSITE" id="PS51186"/>
    </source>
</evidence>
<sequence length="446" mass="49590">MEKAQFTVQQGWPEHHRKTVAALYEQAFGQKFRLAVPNQRQRIALLAQSFKPEYALSVIDQGRLVAVAGFQTPKAGFTSGIGWQGLVDLLGYVKGAWAALVFSLFERKPSQHTMVMDGIAVAEEYRGKGLGSMLLDGIIQQAQVQGFSKVRLDVIDSNPRAKKLYLAKGFKQVKREYYPYLNWLLGFSGSSTLEYSIHPQLSQQQGANLKAKSMPQKPAMYSTYAKEYDVAIQDNIYNAHYERPSLQAMLGELAGKTVLDLGCGSGVYAEYLLTKGAKVTAIDSSSEMVALVKQKLATQLTVYQQDLASGLPEEADASYDLVICPLMLHYLQDLNPLFVDVKRVLKVGGSFVFSTHHPMVDIEASPSGNYFATEQVTEMWDTVGKPVEVSFYRRPLSALITALTDHEMVITELSEGKPSEALKTISPEHYQRLSEHPQFLFIKALA</sequence>
<accession>R9PJE5</accession>
<evidence type="ECO:0000313" key="5">
    <source>
        <dbReference type="EMBL" id="GAD01504.1"/>
    </source>
</evidence>
<gene>
    <name evidence="5" type="ORF">AALB_1584</name>
</gene>
<proteinExistence type="predicted"/>
<dbReference type="InterPro" id="IPR016181">
    <property type="entry name" value="Acyl_CoA_acyltransferase"/>
</dbReference>
<dbReference type="CDD" id="cd04301">
    <property type="entry name" value="NAT_SF"/>
    <property type="match status" value="1"/>
</dbReference>
<dbReference type="RefSeq" id="WP_016401272.1">
    <property type="nucleotide sequence ID" value="NZ_BARX01000008.1"/>
</dbReference>
<dbReference type="InterPro" id="IPR013216">
    <property type="entry name" value="Methyltransf_11"/>
</dbReference>
<reference evidence="5" key="1">
    <citation type="journal article" date="2013" name="Genome Announc.">
        <title>Draft Genome Sequence of Agarivorans albus Strain MKT 106T, an Agarolytic Marine Bacterium.</title>
        <authorList>
            <person name="Yasuike M."/>
            <person name="Nakamura Y."/>
            <person name="Kai W."/>
            <person name="Fujiwara A."/>
            <person name="Fukui Y."/>
            <person name="Satomi M."/>
            <person name="Sano M."/>
        </authorList>
    </citation>
    <scope>NUCLEOTIDE SEQUENCE [LARGE SCALE GENOMIC DNA]</scope>
</reference>
<dbReference type="PROSITE" id="PS51186">
    <property type="entry name" value="GNAT"/>
    <property type="match status" value="1"/>
</dbReference>
<evidence type="ECO:0000313" key="6">
    <source>
        <dbReference type="Proteomes" id="UP000014461"/>
    </source>
</evidence>
<name>R9PJE5_AGAAL</name>
<keyword evidence="3" id="KW-0949">S-adenosyl-L-methionine</keyword>
<comment type="caution">
    <text evidence="5">The sequence shown here is derived from an EMBL/GenBank/DDBJ whole genome shotgun (WGS) entry which is preliminary data.</text>
</comment>
<keyword evidence="5" id="KW-0830">Ubiquinone</keyword>
<dbReference type="Proteomes" id="UP000014461">
    <property type="component" value="Unassembled WGS sequence"/>
</dbReference>
<dbReference type="STRING" id="1331007.AALB_1584"/>
<keyword evidence="2 5" id="KW-0808">Transferase</keyword>
<dbReference type="Gene3D" id="3.40.50.150">
    <property type="entry name" value="Vaccinia Virus protein VP39"/>
    <property type="match status" value="1"/>
</dbReference>
<dbReference type="GO" id="GO:0032259">
    <property type="term" value="P:methylation"/>
    <property type="evidence" value="ECO:0007669"/>
    <property type="project" value="UniProtKB-KW"/>
</dbReference>
<dbReference type="Pfam" id="PF08241">
    <property type="entry name" value="Methyltransf_11"/>
    <property type="match status" value="1"/>
</dbReference>
<organism evidence="5 6">
    <name type="scientific">Agarivorans albus MKT 106</name>
    <dbReference type="NCBI Taxonomy" id="1331007"/>
    <lineage>
        <taxon>Bacteria</taxon>
        <taxon>Pseudomonadati</taxon>
        <taxon>Pseudomonadota</taxon>
        <taxon>Gammaproteobacteria</taxon>
        <taxon>Alteromonadales</taxon>
        <taxon>Alteromonadaceae</taxon>
        <taxon>Agarivorans</taxon>
    </lineage>
</organism>
<keyword evidence="1 5" id="KW-0489">Methyltransferase</keyword>
<dbReference type="AlphaFoldDB" id="R9PJE5"/>
<dbReference type="SUPFAM" id="SSF53335">
    <property type="entry name" value="S-adenosyl-L-methionine-dependent methyltransferases"/>
    <property type="match status" value="1"/>
</dbReference>
<dbReference type="PANTHER" id="PTHR43464">
    <property type="entry name" value="METHYLTRANSFERASE"/>
    <property type="match status" value="1"/>
</dbReference>
<dbReference type="Pfam" id="PF00583">
    <property type="entry name" value="Acetyltransf_1"/>
    <property type="match status" value="1"/>
</dbReference>
<dbReference type="EMBL" id="BARX01000008">
    <property type="protein sequence ID" value="GAD01504.1"/>
    <property type="molecule type" value="Genomic_DNA"/>
</dbReference>
<dbReference type="SUPFAM" id="SSF55729">
    <property type="entry name" value="Acyl-CoA N-acyltransferases (Nat)"/>
    <property type="match status" value="1"/>
</dbReference>
<dbReference type="GO" id="GO:0008757">
    <property type="term" value="F:S-adenosylmethionine-dependent methyltransferase activity"/>
    <property type="evidence" value="ECO:0007669"/>
    <property type="project" value="InterPro"/>
</dbReference>
<dbReference type="Gene3D" id="3.40.630.30">
    <property type="match status" value="1"/>
</dbReference>
<dbReference type="EC" id="2.1.1.-" evidence="5"/>
<evidence type="ECO:0000256" key="3">
    <source>
        <dbReference type="ARBA" id="ARBA00022691"/>
    </source>
</evidence>
<dbReference type="InterPro" id="IPR000182">
    <property type="entry name" value="GNAT_dom"/>
</dbReference>
<evidence type="ECO:0000256" key="2">
    <source>
        <dbReference type="ARBA" id="ARBA00022679"/>
    </source>
</evidence>
<dbReference type="InterPro" id="IPR029063">
    <property type="entry name" value="SAM-dependent_MTases_sf"/>
</dbReference>
<protein>
    <submittedName>
        <fullName evidence="5">Ubiquinone/menaquinone biosynthesis methyltransferase UBIE</fullName>
        <ecNumber evidence="5">2.1.1.-</ecNumber>
    </submittedName>
</protein>
<dbReference type="GO" id="GO:0016747">
    <property type="term" value="F:acyltransferase activity, transferring groups other than amino-acyl groups"/>
    <property type="evidence" value="ECO:0007669"/>
    <property type="project" value="InterPro"/>
</dbReference>
<keyword evidence="6" id="KW-1185">Reference proteome</keyword>